<keyword evidence="3" id="KW-1185">Reference proteome</keyword>
<dbReference type="InterPro" id="IPR025489">
    <property type="entry name" value="DUF4381"/>
</dbReference>
<dbReference type="STRING" id="1348114.OM33_07290"/>
<keyword evidence="1" id="KW-0812">Transmembrane</keyword>
<evidence type="ECO:0008006" key="4">
    <source>
        <dbReference type="Google" id="ProtNLM"/>
    </source>
</evidence>
<dbReference type="Proteomes" id="UP000030341">
    <property type="component" value="Chromosome 1"/>
</dbReference>
<dbReference type="EMBL" id="CP009888">
    <property type="protein sequence ID" value="AIY64976.1"/>
    <property type="molecule type" value="Genomic_DNA"/>
</dbReference>
<sequence length="153" mass="17329">MANPTSPLDNLHDVIAPATVSWWPLSVPAFTLIAILITLIIAAIYVCYKRYQLAKAKRQALLESKAYLTSNYANTQALHLILKRLVKHYYGIEAANQFGEKWQEVVLKTTKTKLTNEELSRLYQGESEQPISSFHQKLVKAIKQFKVKGALNV</sequence>
<organism evidence="2 3">
    <name type="scientific">Pseudoalteromonas piratica</name>
    <dbReference type="NCBI Taxonomy" id="1348114"/>
    <lineage>
        <taxon>Bacteria</taxon>
        <taxon>Pseudomonadati</taxon>
        <taxon>Pseudomonadota</taxon>
        <taxon>Gammaproteobacteria</taxon>
        <taxon>Alteromonadales</taxon>
        <taxon>Pseudoalteromonadaceae</taxon>
        <taxon>Pseudoalteromonas</taxon>
    </lineage>
</organism>
<feature type="transmembrane region" description="Helical" evidence="1">
    <location>
        <begin position="27"/>
        <end position="48"/>
    </location>
</feature>
<accession>A0A0A7EFY9</accession>
<gene>
    <name evidence="2" type="ORF">OM33_07290</name>
</gene>
<evidence type="ECO:0000256" key="1">
    <source>
        <dbReference type="SAM" id="Phobius"/>
    </source>
</evidence>
<keyword evidence="1" id="KW-0472">Membrane</keyword>
<name>A0A0A7EFY9_9GAMM</name>
<dbReference type="OrthoDB" id="6402252at2"/>
<dbReference type="HOGENOM" id="CLU_113195_0_2_6"/>
<dbReference type="RefSeq" id="WP_038640444.1">
    <property type="nucleotide sequence ID" value="NZ_CP009888.1"/>
</dbReference>
<reference evidence="2 3" key="1">
    <citation type="submission" date="2014-11" db="EMBL/GenBank/DDBJ databases">
        <title>Complete Genome Sequence of Pseudoalteromonas sp. Strain OCN003 Isolated from Kaneohe Bay, Oahu, Hawaii.</title>
        <authorList>
            <person name="Beurmann S."/>
            <person name="Videau P."/>
            <person name="Ushijima B."/>
            <person name="Smith A.M."/>
            <person name="Aeby G.S."/>
            <person name="Callahan S.M."/>
            <person name="Belcaid M."/>
        </authorList>
    </citation>
    <scope>NUCLEOTIDE SEQUENCE [LARGE SCALE GENOMIC DNA]</scope>
    <source>
        <strain evidence="2 3">OCN003</strain>
    </source>
</reference>
<evidence type="ECO:0000313" key="2">
    <source>
        <dbReference type="EMBL" id="AIY64976.1"/>
    </source>
</evidence>
<protein>
    <recommendedName>
        <fullName evidence="4">DUF4381 domain-containing protein</fullName>
    </recommendedName>
</protein>
<dbReference type="KEGG" id="pseo:OM33_07290"/>
<keyword evidence="1" id="KW-1133">Transmembrane helix</keyword>
<evidence type="ECO:0000313" key="3">
    <source>
        <dbReference type="Proteomes" id="UP000030341"/>
    </source>
</evidence>
<dbReference type="Pfam" id="PF14316">
    <property type="entry name" value="DUF4381"/>
    <property type="match status" value="1"/>
</dbReference>
<dbReference type="AlphaFoldDB" id="A0A0A7EFY9"/>
<proteinExistence type="predicted"/>
<dbReference type="eggNOG" id="ENOG50307S5">
    <property type="taxonomic scope" value="Bacteria"/>
</dbReference>